<reference evidence="8" key="1">
    <citation type="submission" date="2021-02" db="EMBL/GenBank/DDBJ databases">
        <authorList>
            <person name="Nowell W R."/>
        </authorList>
    </citation>
    <scope>NUCLEOTIDE SEQUENCE</scope>
</reference>
<dbReference type="Pfam" id="PF02469">
    <property type="entry name" value="Fasciclin"/>
    <property type="match status" value="1"/>
</dbReference>
<dbReference type="SUPFAM" id="SSF82153">
    <property type="entry name" value="FAS1 domain"/>
    <property type="match status" value="1"/>
</dbReference>
<name>A0A819LAQ9_9BILA</name>
<dbReference type="PANTHER" id="PTHR10900">
    <property type="entry name" value="PERIOSTIN-RELATED"/>
    <property type="match status" value="1"/>
</dbReference>
<evidence type="ECO:0000256" key="2">
    <source>
        <dbReference type="SAM" id="SignalP"/>
    </source>
</evidence>
<protein>
    <recommendedName>
        <fullName evidence="3">FAS1 domain-containing protein</fullName>
    </recommendedName>
</protein>
<feature type="signal peptide" evidence="2">
    <location>
        <begin position="1"/>
        <end position="18"/>
    </location>
</feature>
<evidence type="ECO:0000313" key="6">
    <source>
        <dbReference type="EMBL" id="CAF1480631.1"/>
    </source>
</evidence>
<dbReference type="Gene3D" id="2.30.180.10">
    <property type="entry name" value="FAS1 domain"/>
    <property type="match status" value="1"/>
</dbReference>
<keyword evidence="1" id="KW-0472">Membrane</keyword>
<dbReference type="PROSITE" id="PS50213">
    <property type="entry name" value="FAS1"/>
    <property type="match status" value="1"/>
</dbReference>
<dbReference type="OrthoDB" id="286301at2759"/>
<evidence type="ECO:0000313" key="4">
    <source>
        <dbReference type="EMBL" id="CAF1388965.1"/>
    </source>
</evidence>
<keyword evidence="2" id="KW-0732">Signal</keyword>
<dbReference type="Proteomes" id="UP000663836">
    <property type="component" value="Unassembled WGS sequence"/>
</dbReference>
<dbReference type="Proteomes" id="UP000663823">
    <property type="component" value="Unassembled WGS sequence"/>
</dbReference>
<dbReference type="SMART" id="SM00554">
    <property type="entry name" value="FAS1"/>
    <property type="match status" value="1"/>
</dbReference>
<evidence type="ECO:0000259" key="3">
    <source>
        <dbReference type="PROSITE" id="PS50213"/>
    </source>
</evidence>
<keyword evidence="1" id="KW-0812">Transmembrane</keyword>
<dbReference type="InterPro" id="IPR036378">
    <property type="entry name" value="FAS1_dom_sf"/>
</dbReference>
<feature type="domain" description="FAS1" evidence="3">
    <location>
        <begin position="25"/>
        <end position="161"/>
    </location>
</feature>
<feature type="chain" id="PRO_5035618813" description="FAS1 domain-containing protein" evidence="2">
    <location>
        <begin position="19"/>
        <end position="194"/>
    </location>
</feature>
<dbReference type="Proteomes" id="UP000663882">
    <property type="component" value="Unassembled WGS sequence"/>
</dbReference>
<evidence type="ECO:0000313" key="10">
    <source>
        <dbReference type="Proteomes" id="UP000663823"/>
    </source>
</evidence>
<accession>A0A819LAQ9</accession>
<proteinExistence type="predicted"/>
<dbReference type="EMBL" id="CAJNOU010005516">
    <property type="protein sequence ID" value="CAF1480631.1"/>
    <property type="molecule type" value="Genomic_DNA"/>
</dbReference>
<gene>
    <name evidence="9" type="ORF">FNK824_LOCUS29389</name>
    <name evidence="7" type="ORF">JBS370_LOCUS22942</name>
    <name evidence="8" type="ORF">OTI717_LOCUS26919</name>
    <name evidence="4" type="ORF">RFH988_LOCUS34249</name>
    <name evidence="6" type="ORF">SEV965_LOCUS35080</name>
    <name evidence="5" type="ORF">ZHD862_LOCUS34810</name>
</gene>
<evidence type="ECO:0000313" key="7">
    <source>
        <dbReference type="EMBL" id="CAF3939971.1"/>
    </source>
</evidence>
<keyword evidence="1" id="KW-1133">Transmembrane helix</keyword>
<dbReference type="EMBL" id="CAJNOT010004669">
    <property type="protein sequence ID" value="CAF1440830.1"/>
    <property type="molecule type" value="Genomic_DNA"/>
</dbReference>
<sequence length="194" mass="21124">MMQSIILIICITIFLHQATVIKTQSVDIVQTAINNGNFKTLVRALEAAELVTTLKGNGPFTVFAPNDAAFNKLPAGTLDDLLKPENKGKLGRILKYHVISGQSLTSTQINAMNLPAKVTMLEGDQITVSKDGTNLKVNDATVIIPDVTATNGIIHAIDTVLMPPAASSATYFYLNQPLFLILIFTILFFYLQFL</sequence>
<dbReference type="Proteomes" id="UP000663874">
    <property type="component" value="Unassembled WGS sequence"/>
</dbReference>
<evidence type="ECO:0000313" key="8">
    <source>
        <dbReference type="EMBL" id="CAF3961339.1"/>
    </source>
</evidence>
<evidence type="ECO:0000313" key="5">
    <source>
        <dbReference type="EMBL" id="CAF1440830.1"/>
    </source>
</evidence>
<dbReference type="Proteomes" id="UP000663889">
    <property type="component" value="Unassembled WGS sequence"/>
</dbReference>
<comment type="caution">
    <text evidence="8">The sequence shown here is derived from an EMBL/GenBank/DDBJ whole genome shotgun (WGS) entry which is preliminary data.</text>
</comment>
<dbReference type="FunFam" id="2.30.180.10:FF:000019">
    <property type="entry name" value="Cell surface lipoprotein"/>
    <property type="match status" value="1"/>
</dbReference>
<dbReference type="GO" id="GO:0005615">
    <property type="term" value="C:extracellular space"/>
    <property type="evidence" value="ECO:0007669"/>
    <property type="project" value="TreeGrafter"/>
</dbReference>
<evidence type="ECO:0000313" key="9">
    <source>
        <dbReference type="EMBL" id="CAF4063448.1"/>
    </source>
</evidence>
<organism evidence="8 10">
    <name type="scientific">Rotaria sordida</name>
    <dbReference type="NCBI Taxonomy" id="392033"/>
    <lineage>
        <taxon>Eukaryota</taxon>
        <taxon>Metazoa</taxon>
        <taxon>Spiralia</taxon>
        <taxon>Gnathifera</taxon>
        <taxon>Rotifera</taxon>
        <taxon>Eurotatoria</taxon>
        <taxon>Bdelloidea</taxon>
        <taxon>Philodinida</taxon>
        <taxon>Philodinidae</taxon>
        <taxon>Rotaria</taxon>
    </lineage>
</organism>
<dbReference type="InterPro" id="IPR050904">
    <property type="entry name" value="Adhesion/Biosynth-related"/>
</dbReference>
<evidence type="ECO:0000256" key="1">
    <source>
        <dbReference type="SAM" id="Phobius"/>
    </source>
</evidence>
<dbReference type="EMBL" id="CAJNOO010004654">
    <property type="protein sequence ID" value="CAF1388965.1"/>
    <property type="molecule type" value="Genomic_DNA"/>
</dbReference>
<dbReference type="Proteomes" id="UP000663864">
    <property type="component" value="Unassembled WGS sequence"/>
</dbReference>
<dbReference type="EMBL" id="CAJOBD010003297">
    <property type="protein sequence ID" value="CAF3939971.1"/>
    <property type="molecule type" value="Genomic_DNA"/>
</dbReference>
<dbReference type="EMBL" id="CAJOBE010008529">
    <property type="protein sequence ID" value="CAF4063448.1"/>
    <property type="molecule type" value="Genomic_DNA"/>
</dbReference>
<dbReference type="InterPro" id="IPR000782">
    <property type="entry name" value="FAS1_domain"/>
</dbReference>
<feature type="transmembrane region" description="Helical" evidence="1">
    <location>
        <begin position="171"/>
        <end position="191"/>
    </location>
</feature>
<dbReference type="EMBL" id="CAJOAX010005824">
    <property type="protein sequence ID" value="CAF3961339.1"/>
    <property type="molecule type" value="Genomic_DNA"/>
</dbReference>
<dbReference type="AlphaFoldDB" id="A0A819LAQ9"/>
<dbReference type="PANTHER" id="PTHR10900:SF77">
    <property type="entry name" value="FI19380P1"/>
    <property type="match status" value="1"/>
</dbReference>